<comment type="caution">
    <text evidence="9">The sequence shown here is derived from an EMBL/GenBank/DDBJ whole genome shotgun (WGS) entry which is preliminary data.</text>
</comment>
<dbReference type="Pfam" id="PF02534">
    <property type="entry name" value="T4SS-DNA_transf"/>
    <property type="match status" value="1"/>
</dbReference>
<evidence type="ECO:0000313" key="10">
    <source>
        <dbReference type="Proteomes" id="UP000675163"/>
    </source>
</evidence>
<comment type="subcellular location">
    <subcellularLocation>
        <location evidence="1">Cell membrane</location>
        <topology evidence="1">Multi-pass membrane protein</topology>
    </subcellularLocation>
</comment>
<name>A0A940T2R3_9MICO</name>
<dbReference type="EMBL" id="JAFIDA010000001">
    <property type="protein sequence ID" value="MBP1325068.1"/>
    <property type="molecule type" value="Genomic_DNA"/>
</dbReference>
<dbReference type="RefSeq" id="WP_209704150.1">
    <property type="nucleotide sequence ID" value="NZ_JAFIDA010000001.1"/>
</dbReference>
<evidence type="ECO:0000256" key="5">
    <source>
        <dbReference type="ARBA" id="ARBA00022989"/>
    </source>
</evidence>
<dbReference type="PANTHER" id="PTHR37937">
    <property type="entry name" value="CONJUGATIVE TRANSFER: DNA TRANSPORT"/>
    <property type="match status" value="1"/>
</dbReference>
<keyword evidence="5" id="KW-1133">Transmembrane helix</keyword>
<dbReference type="AlphaFoldDB" id="A0A940T2R3"/>
<dbReference type="Proteomes" id="UP000675163">
    <property type="component" value="Unassembled WGS sequence"/>
</dbReference>
<sequence length="487" mass="51669">MGIFDKIKQTATDFAGAVDTVMAEPKKAYVSDDRTPFVGFETDENGKVVKPAQGGVHNLTLAGSGVGKSRTVLAPAIMLWDGPVFAVSAKGDLAEMTAEHRARDGGPTYLMDLTGQVDLDEIPAGLMPLVNDPCALLVPDGDGNTDDSAYDLATLLVQVGSMGVSGGKGGGGGDSDFWATLSLGVLACLLQAGAGYPDPETEEWVDGGGIAWVLKAILNPGGDEGDGEDGGGFEFDFDTPSWDTAAMRAGLRDSVHALDIEATKNLDPKQRDSVGINLRVALSSWKKRAIRGGKGSTPFKPAMLEDPTATFYLVSPSNGAGAAAAVSVIEAIVNHWVTGFARKMPKMLMVLDEMPVIAPWKRLREAVGLLRSYGLTFHVAAQHSTQFIARFGKEEADALLAIFPSILIGVGAIEKELLELAAWTAPPSERRVESLDANGRRSSSTDKTETYQGSELLPRHPGEGRLLLRGMSGMKVKLKDYTEMFAD</sequence>
<feature type="domain" description="TraD/TraG TraM recognition site" evidence="8">
    <location>
        <begin position="347"/>
        <end position="458"/>
    </location>
</feature>
<dbReference type="InterPro" id="IPR027417">
    <property type="entry name" value="P-loop_NTPase"/>
</dbReference>
<keyword evidence="10" id="KW-1185">Reference proteome</keyword>
<evidence type="ECO:0000256" key="6">
    <source>
        <dbReference type="ARBA" id="ARBA00023136"/>
    </source>
</evidence>
<evidence type="ECO:0000256" key="4">
    <source>
        <dbReference type="ARBA" id="ARBA00022692"/>
    </source>
</evidence>
<organism evidence="9 10">
    <name type="scientific">Leucobacter exalbidus</name>
    <dbReference type="NCBI Taxonomy" id="662960"/>
    <lineage>
        <taxon>Bacteria</taxon>
        <taxon>Bacillati</taxon>
        <taxon>Actinomycetota</taxon>
        <taxon>Actinomycetes</taxon>
        <taxon>Micrococcales</taxon>
        <taxon>Microbacteriaceae</taxon>
        <taxon>Leucobacter</taxon>
    </lineage>
</organism>
<dbReference type="CDD" id="cd01127">
    <property type="entry name" value="TrwB_TraG_TraD_VirD4"/>
    <property type="match status" value="1"/>
</dbReference>
<evidence type="ECO:0000259" key="8">
    <source>
        <dbReference type="Pfam" id="PF12696"/>
    </source>
</evidence>
<comment type="similarity">
    <text evidence="2">Belongs to the VirD4/TraG family.</text>
</comment>
<proteinExistence type="inferred from homology"/>
<evidence type="ECO:0000256" key="1">
    <source>
        <dbReference type="ARBA" id="ARBA00004651"/>
    </source>
</evidence>
<evidence type="ECO:0000256" key="7">
    <source>
        <dbReference type="SAM" id="MobiDB-lite"/>
    </source>
</evidence>
<reference evidence="9" key="1">
    <citation type="submission" date="2021-02" db="EMBL/GenBank/DDBJ databases">
        <title>Sequencing the genomes of 1000 actinobacteria strains.</title>
        <authorList>
            <person name="Klenk H.-P."/>
        </authorList>
    </citation>
    <scope>NUCLEOTIDE SEQUENCE</scope>
    <source>
        <strain evidence="9">DSM 22850</strain>
    </source>
</reference>
<keyword evidence="6" id="KW-0472">Membrane</keyword>
<evidence type="ECO:0000256" key="3">
    <source>
        <dbReference type="ARBA" id="ARBA00022475"/>
    </source>
</evidence>
<dbReference type="InterPro" id="IPR003688">
    <property type="entry name" value="TraG/VirD4"/>
</dbReference>
<dbReference type="PANTHER" id="PTHR37937:SF1">
    <property type="entry name" value="CONJUGATIVE TRANSFER: DNA TRANSPORT"/>
    <property type="match status" value="1"/>
</dbReference>
<dbReference type="GO" id="GO:0005886">
    <property type="term" value="C:plasma membrane"/>
    <property type="evidence" value="ECO:0007669"/>
    <property type="project" value="UniProtKB-SubCell"/>
</dbReference>
<gene>
    <name evidence="9" type="ORF">JOF28_000300</name>
</gene>
<dbReference type="Gene3D" id="3.40.50.300">
    <property type="entry name" value="P-loop containing nucleotide triphosphate hydrolases"/>
    <property type="match status" value="1"/>
</dbReference>
<dbReference type="Pfam" id="PF12696">
    <property type="entry name" value="TraG-D_C"/>
    <property type="match status" value="1"/>
</dbReference>
<feature type="region of interest" description="Disordered" evidence="7">
    <location>
        <begin position="431"/>
        <end position="463"/>
    </location>
</feature>
<evidence type="ECO:0000313" key="9">
    <source>
        <dbReference type="EMBL" id="MBP1325068.1"/>
    </source>
</evidence>
<protein>
    <submittedName>
        <fullName evidence="9">Type IV secretion system protein VirD4</fullName>
    </submittedName>
</protein>
<keyword evidence="3" id="KW-1003">Cell membrane</keyword>
<keyword evidence="4" id="KW-0812">Transmembrane</keyword>
<accession>A0A940T2R3</accession>
<dbReference type="InterPro" id="IPR032689">
    <property type="entry name" value="TraG-D_C"/>
</dbReference>
<dbReference type="InterPro" id="IPR051539">
    <property type="entry name" value="T4SS-coupling_protein"/>
</dbReference>
<dbReference type="SUPFAM" id="SSF52540">
    <property type="entry name" value="P-loop containing nucleoside triphosphate hydrolases"/>
    <property type="match status" value="1"/>
</dbReference>
<evidence type="ECO:0000256" key="2">
    <source>
        <dbReference type="ARBA" id="ARBA00008806"/>
    </source>
</evidence>